<keyword evidence="8 9" id="KW-0472">Membrane</keyword>
<feature type="transmembrane region" description="Helical" evidence="9">
    <location>
        <begin position="177"/>
        <end position="197"/>
    </location>
</feature>
<dbReference type="OrthoDB" id="7337792at2"/>
<evidence type="ECO:0000256" key="2">
    <source>
        <dbReference type="ARBA" id="ARBA00006523"/>
    </source>
</evidence>
<comment type="subcellular location">
    <subcellularLocation>
        <location evidence="1">Cell membrane</location>
        <topology evidence="1">Multi-pass membrane protein</topology>
    </subcellularLocation>
</comment>
<keyword evidence="6 9" id="KW-0812">Transmembrane</keyword>
<comment type="similarity">
    <text evidence="2">Belongs to the major facilitator superfamily. Set transporter family.</text>
</comment>
<dbReference type="HOGENOM" id="CLU_055598_3_0_0"/>
<dbReference type="Gene3D" id="1.20.1250.20">
    <property type="entry name" value="MFS general substrate transporter like domains"/>
    <property type="match status" value="1"/>
</dbReference>
<feature type="transmembrane region" description="Helical" evidence="9">
    <location>
        <begin position="259"/>
        <end position="277"/>
    </location>
</feature>
<feature type="domain" description="Major facilitator superfamily (MFS) profile" evidence="10">
    <location>
        <begin position="1"/>
        <end position="400"/>
    </location>
</feature>
<keyword evidence="3" id="KW-0813">Transport</keyword>
<evidence type="ECO:0000256" key="8">
    <source>
        <dbReference type="ARBA" id="ARBA00023136"/>
    </source>
</evidence>
<evidence type="ECO:0000259" key="10">
    <source>
        <dbReference type="PROSITE" id="PS50850"/>
    </source>
</evidence>
<dbReference type="GO" id="GO:0022857">
    <property type="term" value="F:transmembrane transporter activity"/>
    <property type="evidence" value="ECO:0007669"/>
    <property type="project" value="InterPro"/>
</dbReference>
<dbReference type="InterPro" id="IPR020846">
    <property type="entry name" value="MFS_dom"/>
</dbReference>
<evidence type="ECO:0000256" key="5">
    <source>
        <dbReference type="ARBA" id="ARBA00022597"/>
    </source>
</evidence>
<feature type="transmembrane region" description="Helical" evidence="9">
    <location>
        <begin position="150"/>
        <end position="171"/>
    </location>
</feature>
<keyword evidence="5" id="KW-0762">Sugar transport</keyword>
<dbReference type="CDD" id="cd17471">
    <property type="entry name" value="MFS_Set"/>
    <property type="match status" value="1"/>
</dbReference>
<feature type="transmembrane region" description="Helical" evidence="9">
    <location>
        <begin position="53"/>
        <end position="72"/>
    </location>
</feature>
<evidence type="ECO:0000256" key="6">
    <source>
        <dbReference type="ARBA" id="ARBA00022692"/>
    </source>
</evidence>
<evidence type="ECO:0000256" key="7">
    <source>
        <dbReference type="ARBA" id="ARBA00022989"/>
    </source>
</evidence>
<dbReference type="InterPro" id="IPR036259">
    <property type="entry name" value="MFS_trans_sf"/>
</dbReference>
<feature type="transmembrane region" description="Helical" evidence="9">
    <location>
        <begin position="209"/>
        <end position="239"/>
    </location>
</feature>
<evidence type="ECO:0000256" key="9">
    <source>
        <dbReference type="SAM" id="Phobius"/>
    </source>
</evidence>
<dbReference type="Proteomes" id="UP000007013">
    <property type="component" value="Chromosome"/>
</dbReference>
<reference evidence="11 12" key="1">
    <citation type="journal article" date="2011" name="J. Bacteriol.">
        <title>Genome sequence of the verrucomicrobium Opitutus terrae PB90-1, an abundant inhabitant of rice paddy soil ecosystems.</title>
        <authorList>
            <person name="van Passel M.W."/>
            <person name="Kant R."/>
            <person name="Palva A."/>
            <person name="Copeland A."/>
            <person name="Lucas S."/>
            <person name="Lapidus A."/>
            <person name="Glavina del Rio T."/>
            <person name="Pitluck S."/>
            <person name="Goltsman E."/>
            <person name="Clum A."/>
            <person name="Sun H."/>
            <person name="Schmutz J."/>
            <person name="Larimer F.W."/>
            <person name="Land M.L."/>
            <person name="Hauser L."/>
            <person name="Kyrpides N."/>
            <person name="Mikhailova N."/>
            <person name="Richardson P.P."/>
            <person name="Janssen P.H."/>
            <person name="de Vos W.M."/>
            <person name="Smidt H."/>
        </authorList>
    </citation>
    <scope>NUCLEOTIDE SEQUENCE [LARGE SCALE GENOMIC DNA]</scope>
    <source>
        <strain evidence="12">DSM 11246 / JCM 15787 / PB90-1</strain>
    </source>
</reference>
<keyword evidence="12" id="KW-1185">Reference proteome</keyword>
<feature type="transmembrane region" description="Helical" evidence="9">
    <location>
        <begin position="12"/>
        <end position="33"/>
    </location>
</feature>
<gene>
    <name evidence="11" type="ordered locus">Oter_0194</name>
</gene>
<dbReference type="SUPFAM" id="SSF103473">
    <property type="entry name" value="MFS general substrate transporter"/>
    <property type="match status" value="2"/>
</dbReference>
<dbReference type="PANTHER" id="PTHR23535">
    <property type="entry name" value="SUGAR EFFLUX TRANSPORTER A-RELATED"/>
    <property type="match status" value="1"/>
</dbReference>
<dbReference type="AlphaFoldDB" id="B1ZNB6"/>
<dbReference type="RefSeq" id="WP_012373023.1">
    <property type="nucleotide sequence ID" value="NC_010571.1"/>
</dbReference>
<accession>B1ZNB6</accession>
<dbReference type="GO" id="GO:0005886">
    <property type="term" value="C:plasma membrane"/>
    <property type="evidence" value="ECO:0007669"/>
    <property type="project" value="UniProtKB-SubCell"/>
</dbReference>
<dbReference type="eggNOG" id="COG2814">
    <property type="taxonomic scope" value="Bacteria"/>
</dbReference>
<evidence type="ECO:0000256" key="3">
    <source>
        <dbReference type="ARBA" id="ARBA00022448"/>
    </source>
</evidence>
<proteinExistence type="inferred from homology"/>
<feature type="transmembrane region" description="Helical" evidence="9">
    <location>
        <begin position="377"/>
        <end position="395"/>
    </location>
</feature>
<evidence type="ECO:0000256" key="1">
    <source>
        <dbReference type="ARBA" id="ARBA00004651"/>
    </source>
</evidence>
<protein>
    <submittedName>
        <fullName evidence="11">Major facilitator superfamily MFS_1</fullName>
    </submittedName>
</protein>
<feature type="transmembrane region" description="Helical" evidence="9">
    <location>
        <begin position="347"/>
        <end position="371"/>
    </location>
</feature>
<dbReference type="PANTHER" id="PTHR23535:SF2">
    <property type="entry name" value="SUGAR EFFLUX TRANSPORTER A-RELATED"/>
    <property type="match status" value="1"/>
</dbReference>
<dbReference type="PROSITE" id="PS50850">
    <property type="entry name" value="MFS"/>
    <property type="match status" value="1"/>
</dbReference>
<evidence type="ECO:0000313" key="11">
    <source>
        <dbReference type="EMBL" id="ACB73485.1"/>
    </source>
</evidence>
<evidence type="ECO:0000256" key="4">
    <source>
        <dbReference type="ARBA" id="ARBA00022475"/>
    </source>
</evidence>
<keyword evidence="4" id="KW-1003">Cell membrane</keyword>
<name>B1ZNB6_OPITP</name>
<dbReference type="InterPro" id="IPR011701">
    <property type="entry name" value="MFS"/>
</dbReference>
<feature type="transmembrane region" description="Helical" evidence="9">
    <location>
        <begin position="313"/>
        <end position="335"/>
    </location>
</feature>
<sequence>MTRFVAVCRSVARQPGFAGLLAANFALGLGYSFVNPFLSMWGTLSIGMRPLTFGLFMTITSVSAVVLSTLLARWSDTHVPRRTMLIVGSSGGVIGYAGYAFVRDPVLLTLIGSFALGVASVNFSQLFAFVREELARPENAGADAALHMSLLRVFFSLAWTIGPATGAAVMIHFSYRGIFLATSALFVLFLLGVLRWVPLRAHPPVAHRVAPASLVAVFTRPIILVHFVGFVLVFAGFTMNMMNLPLLVTQQLGGTEREVGLIFGIAPIVEIPLYVWFGRLAARGHQIGLLRFGVLAAVAYFLALTFARAPWHIYPMQILSAASIAVTTNVTIMFFQDRLPGQAGLATSVYSNSFAAGNLLGYFSFGLLVSVIGHRGVFFACAALCTTTLVAFLLFRHEPPVTARA</sequence>
<dbReference type="STRING" id="452637.Oter_0194"/>
<dbReference type="Pfam" id="PF07690">
    <property type="entry name" value="MFS_1"/>
    <property type="match status" value="1"/>
</dbReference>
<evidence type="ECO:0000313" key="12">
    <source>
        <dbReference type="Proteomes" id="UP000007013"/>
    </source>
</evidence>
<organism evidence="11 12">
    <name type="scientific">Opitutus terrae (strain DSM 11246 / JCM 15787 / PB90-1)</name>
    <dbReference type="NCBI Taxonomy" id="452637"/>
    <lineage>
        <taxon>Bacteria</taxon>
        <taxon>Pseudomonadati</taxon>
        <taxon>Verrucomicrobiota</taxon>
        <taxon>Opitutia</taxon>
        <taxon>Opitutales</taxon>
        <taxon>Opitutaceae</taxon>
        <taxon>Opitutus</taxon>
    </lineage>
</organism>
<dbReference type="EMBL" id="CP001032">
    <property type="protein sequence ID" value="ACB73485.1"/>
    <property type="molecule type" value="Genomic_DNA"/>
</dbReference>
<dbReference type="KEGG" id="ote:Oter_0194"/>
<feature type="transmembrane region" description="Helical" evidence="9">
    <location>
        <begin position="289"/>
        <end position="307"/>
    </location>
</feature>
<feature type="transmembrane region" description="Helical" evidence="9">
    <location>
        <begin position="84"/>
        <end position="102"/>
    </location>
</feature>
<keyword evidence="7 9" id="KW-1133">Transmembrane helix</keyword>
<feature type="transmembrane region" description="Helical" evidence="9">
    <location>
        <begin position="108"/>
        <end position="130"/>
    </location>
</feature>